<dbReference type="EMBL" id="JBAMMX010000004">
    <property type="protein sequence ID" value="KAK6941594.1"/>
    <property type="molecule type" value="Genomic_DNA"/>
</dbReference>
<name>A0AAN8ZHR9_9MAGN</name>
<evidence type="ECO:0000256" key="1">
    <source>
        <dbReference type="ARBA" id="ARBA00006643"/>
    </source>
</evidence>
<dbReference type="FunFam" id="1.25.40.10:FF:000031">
    <property type="entry name" value="Pentatricopeptide repeat-containing protein mitochondrial"/>
    <property type="match status" value="1"/>
</dbReference>
<dbReference type="FunFam" id="1.25.40.10:FF:000470">
    <property type="entry name" value="Pentatricopeptide repeat-containing protein At5g66520"/>
    <property type="match status" value="1"/>
</dbReference>
<dbReference type="NCBIfam" id="TIGR00756">
    <property type="entry name" value="PPR"/>
    <property type="match status" value="7"/>
</dbReference>
<feature type="domain" description="DYW" evidence="4">
    <location>
        <begin position="638"/>
        <end position="730"/>
    </location>
</feature>
<dbReference type="Pfam" id="PF20431">
    <property type="entry name" value="E_motif"/>
    <property type="match status" value="1"/>
</dbReference>
<proteinExistence type="inferred from homology"/>
<feature type="repeat" description="PPR" evidence="3">
    <location>
        <begin position="392"/>
        <end position="422"/>
    </location>
</feature>
<dbReference type="Pfam" id="PF13041">
    <property type="entry name" value="PPR_2"/>
    <property type="match status" value="3"/>
</dbReference>
<reference evidence="5 6" key="1">
    <citation type="submission" date="2023-12" db="EMBL/GenBank/DDBJ databases">
        <title>A high-quality genome assembly for Dillenia turbinata (Dilleniales).</title>
        <authorList>
            <person name="Chanderbali A."/>
        </authorList>
    </citation>
    <scope>NUCLEOTIDE SEQUENCE [LARGE SCALE GENOMIC DNA]</scope>
    <source>
        <strain evidence="5">LSX21</strain>
        <tissue evidence="5">Leaf</tissue>
    </source>
</reference>
<dbReference type="PANTHER" id="PTHR47926:SF537">
    <property type="entry name" value="PENTACOTRIPEPTIDE-REPEAT REGION OF PRORP DOMAIN-CONTAINING PROTEIN"/>
    <property type="match status" value="1"/>
</dbReference>
<dbReference type="GO" id="GO:0008270">
    <property type="term" value="F:zinc ion binding"/>
    <property type="evidence" value="ECO:0007669"/>
    <property type="project" value="InterPro"/>
</dbReference>
<evidence type="ECO:0000313" key="6">
    <source>
        <dbReference type="Proteomes" id="UP001370490"/>
    </source>
</evidence>
<dbReference type="SUPFAM" id="SSF48452">
    <property type="entry name" value="TPR-like"/>
    <property type="match status" value="1"/>
</dbReference>
<evidence type="ECO:0000259" key="4">
    <source>
        <dbReference type="Pfam" id="PF14432"/>
    </source>
</evidence>
<evidence type="ECO:0000256" key="3">
    <source>
        <dbReference type="PROSITE-ProRule" id="PRU00708"/>
    </source>
</evidence>
<dbReference type="FunFam" id="1.25.40.10:FF:000343">
    <property type="entry name" value="Pentatricopeptide repeat-containing protein At3g58590"/>
    <property type="match status" value="1"/>
</dbReference>
<dbReference type="InterPro" id="IPR046848">
    <property type="entry name" value="E_motif"/>
</dbReference>
<feature type="repeat" description="PPR" evidence="3">
    <location>
        <begin position="322"/>
        <end position="356"/>
    </location>
</feature>
<dbReference type="Proteomes" id="UP001370490">
    <property type="component" value="Unassembled WGS sequence"/>
</dbReference>
<evidence type="ECO:0000313" key="5">
    <source>
        <dbReference type="EMBL" id="KAK6941594.1"/>
    </source>
</evidence>
<dbReference type="PANTHER" id="PTHR47926">
    <property type="entry name" value="PENTATRICOPEPTIDE REPEAT-CONTAINING PROTEIN"/>
    <property type="match status" value="1"/>
</dbReference>
<dbReference type="FunFam" id="1.25.40.10:FF:000366">
    <property type="entry name" value="Pentatricopeptide (PPR) repeat-containing protein"/>
    <property type="match status" value="1"/>
</dbReference>
<protein>
    <submittedName>
        <fullName evidence="5">Pentatricopeptide repeat</fullName>
    </submittedName>
</protein>
<dbReference type="AlphaFoldDB" id="A0AAN8ZHR9"/>
<keyword evidence="2" id="KW-0677">Repeat</keyword>
<feature type="repeat" description="PPR" evidence="3">
    <location>
        <begin position="221"/>
        <end position="255"/>
    </location>
</feature>
<accession>A0AAN8ZHR9</accession>
<dbReference type="PROSITE" id="PS51375">
    <property type="entry name" value="PPR"/>
    <property type="match status" value="5"/>
</dbReference>
<feature type="repeat" description="PPR" evidence="3">
    <location>
        <begin position="123"/>
        <end position="157"/>
    </location>
</feature>
<feature type="repeat" description="PPR" evidence="3">
    <location>
        <begin position="423"/>
        <end position="457"/>
    </location>
</feature>
<dbReference type="GO" id="GO:0009451">
    <property type="term" value="P:RNA modification"/>
    <property type="evidence" value="ECO:0007669"/>
    <property type="project" value="InterPro"/>
</dbReference>
<gene>
    <name evidence="5" type="ORF">RJ641_026971</name>
</gene>
<comment type="similarity">
    <text evidence="1">Belongs to the PPR family. PCMP-H subfamily.</text>
</comment>
<dbReference type="InterPro" id="IPR032867">
    <property type="entry name" value="DYW_dom"/>
</dbReference>
<keyword evidence="6" id="KW-1185">Reference proteome</keyword>
<dbReference type="GO" id="GO:0003723">
    <property type="term" value="F:RNA binding"/>
    <property type="evidence" value="ECO:0007669"/>
    <property type="project" value="InterPro"/>
</dbReference>
<organism evidence="5 6">
    <name type="scientific">Dillenia turbinata</name>
    <dbReference type="NCBI Taxonomy" id="194707"/>
    <lineage>
        <taxon>Eukaryota</taxon>
        <taxon>Viridiplantae</taxon>
        <taxon>Streptophyta</taxon>
        <taxon>Embryophyta</taxon>
        <taxon>Tracheophyta</taxon>
        <taxon>Spermatophyta</taxon>
        <taxon>Magnoliopsida</taxon>
        <taxon>eudicotyledons</taxon>
        <taxon>Gunneridae</taxon>
        <taxon>Pentapetalae</taxon>
        <taxon>Dilleniales</taxon>
        <taxon>Dilleniaceae</taxon>
        <taxon>Dillenia</taxon>
    </lineage>
</organism>
<dbReference type="InterPro" id="IPR046960">
    <property type="entry name" value="PPR_At4g14850-like_plant"/>
</dbReference>
<dbReference type="Pfam" id="PF01535">
    <property type="entry name" value="PPR"/>
    <property type="match status" value="3"/>
</dbReference>
<evidence type="ECO:0000256" key="2">
    <source>
        <dbReference type="ARBA" id="ARBA00022737"/>
    </source>
</evidence>
<dbReference type="Pfam" id="PF14432">
    <property type="entry name" value="DYW_deaminase"/>
    <property type="match status" value="1"/>
</dbReference>
<dbReference type="InterPro" id="IPR011990">
    <property type="entry name" value="TPR-like_helical_dom_sf"/>
</dbReference>
<sequence>MAAFLSFHCHSLPLSSETPLVKSSSSTTTTTVSAALSATESAATTAKLGNINNPIEIETYTCLTLLEECNTMSELKQIHAQMLRNGLFFDEFAAAKIVSFSALEDSGSLDYALLVFTRIPNPTIFTCNSMIRGFTNKNLPKKALHFYEHMITHDLFPDRFTFPSLFKSCGSLDEGRMLHCHCTKFGFSCDCYVQNTLMKMYASCGCLISARKVFDKMENKNIVSWATMIGAYAEWDQPIEALKVFERMEIENVRPNEISLVNVLTACARARDLEVAKRVHGIIEDLGIGYHLVLMTALMDVYCKCGCVSLAREIFDELPDKNLYCWNIMIKGYVEDSEYEAALLLFREMQLKGVKGDKVTMVSLLLSCTHLGALELGKWLHMHIEKMDIAVDVALGTALVDMYAKCGCIESALRVFQEMRERDVMTWTALIVGLAMTGQGETALDFFHEMQMSGLKPDAITFVGVLAACSHAGLVDEGISHFNSMRNVYGIKPSIEHFGCMVDILGRAGEIAKAEELIKEMPMAPDIFVLGGLLGACRIHGDLEAAERTAKRLLELDSERGGTYVLLSNIYSSLGKWEEAKAIRDLMVKRKIKKPPGCSLIEIEGIVYEFTRGDLTNPHSSKIYEMLDDMICRLKHAGYVPDKSEVLFDLDEEEKENAISLHSEKLAIAFGLISTSPGTPIRVVKNLRVCGDCHTATKFISKVYNREIIVRDRNRFHHFKDGYCSCKDFW</sequence>
<dbReference type="InterPro" id="IPR002885">
    <property type="entry name" value="PPR_rpt"/>
</dbReference>
<comment type="caution">
    <text evidence="5">The sequence shown here is derived from an EMBL/GenBank/DDBJ whole genome shotgun (WGS) entry which is preliminary data.</text>
</comment>
<dbReference type="Gene3D" id="1.25.40.10">
    <property type="entry name" value="Tetratricopeptide repeat domain"/>
    <property type="match status" value="3"/>
</dbReference>